<dbReference type="SUPFAM" id="SSF54768">
    <property type="entry name" value="dsRNA-binding domain-like"/>
    <property type="match status" value="1"/>
</dbReference>
<keyword evidence="19" id="KW-1185">Reference proteome</keyword>
<dbReference type="InterPro" id="IPR014720">
    <property type="entry name" value="dsRBD_dom"/>
</dbReference>
<keyword evidence="5 15" id="KW-0963">Cytoplasm</keyword>
<evidence type="ECO:0000256" key="11">
    <source>
        <dbReference type="ARBA" id="ARBA00022759"/>
    </source>
</evidence>
<evidence type="ECO:0000259" key="17">
    <source>
        <dbReference type="PROSITE" id="PS50142"/>
    </source>
</evidence>
<dbReference type="Pfam" id="PF14622">
    <property type="entry name" value="Ribonucleas_3_3"/>
    <property type="match status" value="1"/>
</dbReference>
<organism evidence="18 19">
    <name type="scientific">Campylobacter geochelonis</name>
    <dbReference type="NCBI Taxonomy" id="1780362"/>
    <lineage>
        <taxon>Bacteria</taxon>
        <taxon>Pseudomonadati</taxon>
        <taxon>Campylobacterota</taxon>
        <taxon>Epsilonproteobacteria</taxon>
        <taxon>Campylobacterales</taxon>
        <taxon>Campylobacteraceae</taxon>
        <taxon>Campylobacter</taxon>
    </lineage>
</organism>
<dbReference type="InterPro" id="IPR000999">
    <property type="entry name" value="RNase_III_dom"/>
</dbReference>
<dbReference type="FunFam" id="3.30.160.20:FF:000003">
    <property type="entry name" value="Ribonuclease 3"/>
    <property type="match status" value="1"/>
</dbReference>
<proteinExistence type="inferred from homology"/>
<feature type="domain" description="DRBM" evidence="16">
    <location>
        <begin position="154"/>
        <end position="223"/>
    </location>
</feature>
<keyword evidence="7 15" id="KW-0507">mRNA processing</keyword>
<dbReference type="HAMAP" id="MF_00104">
    <property type="entry name" value="RNase_III"/>
    <property type="match status" value="1"/>
</dbReference>
<evidence type="ECO:0000256" key="2">
    <source>
        <dbReference type="ARBA" id="ARBA00004496"/>
    </source>
</evidence>
<comment type="subunit">
    <text evidence="4 15">Homodimer.</text>
</comment>
<dbReference type="CDD" id="cd00593">
    <property type="entry name" value="RIBOc"/>
    <property type="match status" value="1"/>
</dbReference>
<feature type="binding site" evidence="15">
    <location>
        <position position="40"/>
    </location>
    <ligand>
        <name>Mg(2+)</name>
        <dbReference type="ChEBI" id="CHEBI:18420"/>
    </ligand>
</feature>
<evidence type="ECO:0000256" key="5">
    <source>
        <dbReference type="ARBA" id="ARBA00022490"/>
    </source>
</evidence>
<protein>
    <recommendedName>
        <fullName evidence="15">Ribonuclease 3</fullName>
        <ecNumber evidence="15">3.1.26.3</ecNumber>
    </recommendedName>
    <alternativeName>
        <fullName evidence="15">Ribonuclease III</fullName>
        <shortName evidence="15">RNase III</shortName>
    </alternativeName>
</protein>
<evidence type="ECO:0000313" key="19">
    <source>
        <dbReference type="Proteomes" id="UP000069632"/>
    </source>
</evidence>
<accession>A0A128EBP2</accession>
<dbReference type="GO" id="GO:0003725">
    <property type="term" value="F:double-stranded RNA binding"/>
    <property type="evidence" value="ECO:0007669"/>
    <property type="project" value="TreeGrafter"/>
</dbReference>
<reference evidence="18 19" key="1">
    <citation type="submission" date="2016-02" db="EMBL/GenBank/DDBJ databases">
        <authorList>
            <consortium name="Pathogen Informatics"/>
        </authorList>
    </citation>
    <scope>NUCLEOTIDE SEQUENCE [LARGE SCALE GENOMIC DNA]</scope>
    <source>
        <strain evidence="18 19">RC20</strain>
    </source>
</reference>
<dbReference type="GO" id="GO:0046872">
    <property type="term" value="F:metal ion binding"/>
    <property type="evidence" value="ECO:0007669"/>
    <property type="project" value="UniProtKB-KW"/>
</dbReference>
<dbReference type="EC" id="3.1.26.3" evidence="15"/>
<dbReference type="Gene3D" id="1.10.1520.10">
    <property type="entry name" value="Ribonuclease III domain"/>
    <property type="match status" value="1"/>
</dbReference>
<dbReference type="PANTHER" id="PTHR11207:SF0">
    <property type="entry name" value="RIBONUCLEASE 3"/>
    <property type="match status" value="1"/>
</dbReference>
<dbReference type="SUPFAM" id="SSF69065">
    <property type="entry name" value="RNase III domain-like"/>
    <property type="match status" value="1"/>
</dbReference>
<dbReference type="GO" id="GO:0005737">
    <property type="term" value="C:cytoplasm"/>
    <property type="evidence" value="ECO:0007669"/>
    <property type="project" value="UniProtKB-SubCell"/>
</dbReference>
<dbReference type="EMBL" id="FIZP01000001">
    <property type="protein sequence ID" value="CZE46416.1"/>
    <property type="molecule type" value="Genomic_DNA"/>
</dbReference>
<dbReference type="PROSITE" id="PS50137">
    <property type="entry name" value="DS_RBD"/>
    <property type="match status" value="1"/>
</dbReference>
<dbReference type="GO" id="GO:0010468">
    <property type="term" value="P:regulation of gene expression"/>
    <property type="evidence" value="ECO:0007669"/>
    <property type="project" value="TreeGrafter"/>
</dbReference>
<gene>
    <name evidence="15 18" type="primary">rnc</name>
    <name evidence="18" type="ORF">ERS672216_00357</name>
</gene>
<name>A0A128EBP2_9BACT</name>
<feature type="domain" description="RNase III" evidence="17">
    <location>
        <begin position="4"/>
        <end position="127"/>
    </location>
</feature>
<evidence type="ECO:0000256" key="1">
    <source>
        <dbReference type="ARBA" id="ARBA00000109"/>
    </source>
</evidence>
<dbReference type="Proteomes" id="UP000069632">
    <property type="component" value="Unassembled WGS sequence"/>
</dbReference>
<comment type="cofactor">
    <cofactor evidence="15">
        <name>Mg(2+)</name>
        <dbReference type="ChEBI" id="CHEBI:18420"/>
    </cofactor>
</comment>
<evidence type="ECO:0000256" key="3">
    <source>
        <dbReference type="ARBA" id="ARBA00010183"/>
    </source>
</evidence>
<dbReference type="CDD" id="cd10845">
    <property type="entry name" value="DSRM_RNAse_III_family"/>
    <property type="match status" value="1"/>
</dbReference>
<evidence type="ECO:0000256" key="7">
    <source>
        <dbReference type="ARBA" id="ARBA00022664"/>
    </source>
</evidence>
<comment type="catalytic activity">
    <reaction evidence="1 15">
        <text>Endonucleolytic cleavage to 5'-phosphomonoester.</text>
        <dbReference type="EC" id="3.1.26.3"/>
    </reaction>
</comment>
<evidence type="ECO:0000256" key="15">
    <source>
        <dbReference type="HAMAP-Rule" id="MF_00104"/>
    </source>
</evidence>
<comment type="function">
    <text evidence="15">Digests double-stranded RNA. Involved in the processing of primary rRNA transcript to yield the immediate precursors to the large and small rRNAs (23S and 16S). Processes some mRNAs, and tRNAs when they are encoded in the rRNA operon. Processes pre-crRNA and tracrRNA of type II CRISPR loci if present in the organism.</text>
</comment>
<dbReference type="SMART" id="SM00358">
    <property type="entry name" value="DSRM"/>
    <property type="match status" value="1"/>
</dbReference>
<feature type="active site" evidence="15">
    <location>
        <position position="44"/>
    </location>
</feature>
<evidence type="ECO:0000256" key="6">
    <source>
        <dbReference type="ARBA" id="ARBA00022552"/>
    </source>
</evidence>
<dbReference type="PROSITE" id="PS00517">
    <property type="entry name" value="RNASE_3_1"/>
    <property type="match status" value="1"/>
</dbReference>
<evidence type="ECO:0000256" key="10">
    <source>
        <dbReference type="ARBA" id="ARBA00022723"/>
    </source>
</evidence>
<keyword evidence="10 15" id="KW-0479">Metal-binding</keyword>
<evidence type="ECO:0000259" key="16">
    <source>
        <dbReference type="PROSITE" id="PS50137"/>
    </source>
</evidence>
<evidence type="ECO:0000256" key="12">
    <source>
        <dbReference type="ARBA" id="ARBA00022801"/>
    </source>
</evidence>
<dbReference type="AlphaFoldDB" id="A0A128EBP2"/>
<evidence type="ECO:0000256" key="14">
    <source>
        <dbReference type="ARBA" id="ARBA00022884"/>
    </source>
</evidence>
<feature type="binding site" evidence="15">
    <location>
        <position position="113"/>
    </location>
    <ligand>
        <name>Mg(2+)</name>
        <dbReference type="ChEBI" id="CHEBI:18420"/>
    </ligand>
</feature>
<dbReference type="GO" id="GO:0006364">
    <property type="term" value="P:rRNA processing"/>
    <property type="evidence" value="ECO:0007669"/>
    <property type="project" value="UniProtKB-UniRule"/>
</dbReference>
<feature type="binding site" evidence="15">
    <location>
        <position position="116"/>
    </location>
    <ligand>
        <name>Mg(2+)</name>
        <dbReference type="ChEBI" id="CHEBI:18420"/>
    </ligand>
</feature>
<keyword evidence="15" id="KW-0699">rRNA-binding</keyword>
<dbReference type="OrthoDB" id="9805026at2"/>
<dbReference type="GO" id="GO:0004525">
    <property type="term" value="F:ribonuclease III activity"/>
    <property type="evidence" value="ECO:0007669"/>
    <property type="project" value="UniProtKB-UniRule"/>
</dbReference>
<dbReference type="Gene3D" id="3.30.160.20">
    <property type="match status" value="1"/>
</dbReference>
<dbReference type="PANTHER" id="PTHR11207">
    <property type="entry name" value="RIBONUCLEASE III"/>
    <property type="match status" value="1"/>
</dbReference>
<dbReference type="GO" id="GO:0006397">
    <property type="term" value="P:mRNA processing"/>
    <property type="evidence" value="ECO:0007669"/>
    <property type="project" value="UniProtKB-UniRule"/>
</dbReference>
<evidence type="ECO:0000313" key="18">
    <source>
        <dbReference type="EMBL" id="CZE46416.1"/>
    </source>
</evidence>
<keyword evidence="6 15" id="KW-0698">rRNA processing</keyword>
<feature type="active site" evidence="15">
    <location>
        <position position="116"/>
    </location>
</feature>
<dbReference type="Pfam" id="PF00035">
    <property type="entry name" value="dsrm"/>
    <property type="match status" value="1"/>
</dbReference>
<dbReference type="InterPro" id="IPR011907">
    <property type="entry name" value="RNase_III"/>
</dbReference>
<dbReference type="FunFam" id="1.10.1520.10:FF:000001">
    <property type="entry name" value="Ribonuclease 3"/>
    <property type="match status" value="1"/>
</dbReference>
<dbReference type="GO" id="GO:0008033">
    <property type="term" value="P:tRNA processing"/>
    <property type="evidence" value="ECO:0007669"/>
    <property type="project" value="UniProtKB-KW"/>
</dbReference>
<dbReference type="GO" id="GO:0042802">
    <property type="term" value="F:identical protein binding"/>
    <property type="evidence" value="ECO:0007669"/>
    <property type="project" value="UniProtKB-ARBA"/>
</dbReference>
<evidence type="ECO:0000256" key="13">
    <source>
        <dbReference type="ARBA" id="ARBA00022842"/>
    </source>
</evidence>
<dbReference type="RefSeq" id="WP_075494322.1">
    <property type="nucleotide sequence ID" value="NZ_CP053844.1"/>
</dbReference>
<dbReference type="PROSITE" id="PS50142">
    <property type="entry name" value="RNASE_3_2"/>
    <property type="match status" value="1"/>
</dbReference>
<evidence type="ECO:0000256" key="9">
    <source>
        <dbReference type="ARBA" id="ARBA00022722"/>
    </source>
</evidence>
<comment type="subcellular location">
    <subcellularLocation>
        <location evidence="2 15">Cytoplasm</location>
    </subcellularLocation>
</comment>
<keyword evidence="8 15" id="KW-0819">tRNA processing</keyword>
<dbReference type="InterPro" id="IPR036389">
    <property type="entry name" value="RNase_III_sf"/>
</dbReference>
<dbReference type="SMART" id="SM00535">
    <property type="entry name" value="RIBOc"/>
    <property type="match status" value="1"/>
</dbReference>
<keyword evidence="9 15" id="KW-0540">Nuclease</keyword>
<dbReference type="GO" id="GO:0019843">
    <property type="term" value="F:rRNA binding"/>
    <property type="evidence" value="ECO:0007669"/>
    <property type="project" value="UniProtKB-KW"/>
</dbReference>
<keyword evidence="11 15" id="KW-0255">Endonuclease</keyword>
<comment type="similarity">
    <text evidence="3">Belongs to the ribonuclease III family.</text>
</comment>
<evidence type="ECO:0000256" key="8">
    <source>
        <dbReference type="ARBA" id="ARBA00022694"/>
    </source>
</evidence>
<evidence type="ECO:0000256" key="4">
    <source>
        <dbReference type="ARBA" id="ARBA00011738"/>
    </source>
</evidence>
<sequence>MQNLANLEKNLGYKFKDEQLLIKALTHKSCKKPYNNERLEFLGDAVMDLIVAEYLCKKFRKTDEGDLSKLRAALVNEKSFSNLAKSVNLGDFLFISAAEEHNKGRFKASLLSDAFEAVMGAIYLESGLESCTKIALNLLENEYKSISLDALAKDYKTMLQEITQAKFGLTPEYKLISTSGPDHQKEFKMAVFLDEKKYGEAVGKSKKDAEQQAAKITIDEIKKVKP</sequence>
<dbReference type="NCBIfam" id="TIGR02191">
    <property type="entry name" value="RNaseIII"/>
    <property type="match status" value="1"/>
</dbReference>
<keyword evidence="13 15" id="KW-0460">Magnesium</keyword>
<keyword evidence="12 15" id="KW-0378">Hydrolase</keyword>
<keyword evidence="14 15" id="KW-0694">RNA-binding</keyword>